<dbReference type="VEuPathDB" id="AmoebaDB:FDP41_003053"/>
<keyword evidence="2" id="KW-1185">Reference proteome</keyword>
<dbReference type="AlphaFoldDB" id="A0A6A5BTQ5"/>
<organism evidence="1 2">
    <name type="scientific">Naegleria fowleri</name>
    <name type="common">Brain eating amoeba</name>
    <dbReference type="NCBI Taxonomy" id="5763"/>
    <lineage>
        <taxon>Eukaryota</taxon>
        <taxon>Discoba</taxon>
        <taxon>Heterolobosea</taxon>
        <taxon>Tetramitia</taxon>
        <taxon>Eutetramitia</taxon>
        <taxon>Vahlkampfiidae</taxon>
        <taxon>Naegleria</taxon>
    </lineage>
</organism>
<dbReference type="OMA" id="YSVENHI"/>
<dbReference type="VEuPathDB" id="AmoebaDB:NfTy_058610"/>
<dbReference type="EMBL" id="VFQX01000033">
    <property type="protein sequence ID" value="KAF0977731.1"/>
    <property type="molecule type" value="Genomic_DNA"/>
</dbReference>
<dbReference type="Proteomes" id="UP000444721">
    <property type="component" value="Unassembled WGS sequence"/>
</dbReference>
<comment type="caution">
    <text evidence="1">The sequence shown here is derived from an EMBL/GenBank/DDBJ whole genome shotgun (WGS) entry which is preliminary data.</text>
</comment>
<dbReference type="VEuPathDB" id="AmoebaDB:NF0031470"/>
<dbReference type="RefSeq" id="XP_044562444.1">
    <property type="nucleotide sequence ID" value="XM_044706315.1"/>
</dbReference>
<reference evidence="1 2" key="1">
    <citation type="journal article" date="2019" name="Sci. Rep.">
        <title>Nanopore sequencing improves the draft genome of the human pathogenic amoeba Naegleria fowleri.</title>
        <authorList>
            <person name="Liechti N."/>
            <person name="Schurch N."/>
            <person name="Bruggmann R."/>
            <person name="Wittwer M."/>
        </authorList>
    </citation>
    <scope>NUCLEOTIDE SEQUENCE [LARGE SCALE GENOMIC DNA]</scope>
    <source>
        <strain evidence="1 2">ATCC 30894</strain>
    </source>
</reference>
<dbReference type="OrthoDB" id="10256282at2759"/>
<evidence type="ECO:0000313" key="2">
    <source>
        <dbReference type="Proteomes" id="UP000444721"/>
    </source>
</evidence>
<sequence length="593" mass="67680">MKRIVSSSVVCKCVALANAPRGRSSASAAIAMMNSTTTTTSSTTTSSHRLFHHQSRAMEEVKQSANIDFSNKSVSDFINELNAMKVEPMEKRTADKTREQLYYLYSVENHIQKEIETFQQQIDGILNESTTQASFNEDALVSLKSRFSLLLKWVLAIQQLTLDNGLYRLVQPLLIGEKADKFLQVLLEEPHVGKSHFPIYYSLTVLKAKVRASIALGDYETARVACEQLLTKISQVRTFYAKRRQEVEKEEREAETIGITVEQYRKNQRQLKAKDSVEEVVNKIYELQQEQDITFPSSQKAPDFDIYFGIEPITANIESQLERMEVETQITNVQVLFYIAMKNEGSANSILAWLDSKLRDAKLLGTFSNVIFKVSKASILAIQGDQKEEAIKIFAEALQQMTKSYADISKDLQQLSTVALNLLLYSTKKRNPAVDIHAYMKMTKADNTETSPQVKDFVRLVLIDLFTSRGQLEAALNYISQAKEIHFNNGYFSPVYASLLRREAEVLILSEQAAPNEIISLLENAIDLRVEQYGPNDRYLPIFYDLLVYYCQQNKLDHEKLTEFSSKLSKVNIPVLKREEIFWMKVDLAERNI</sequence>
<proteinExistence type="predicted"/>
<accession>A0A6A5BTQ5</accession>
<evidence type="ECO:0000313" key="1">
    <source>
        <dbReference type="EMBL" id="KAF0977731.1"/>
    </source>
</evidence>
<dbReference type="GeneID" id="68110271"/>
<name>A0A6A5BTQ5_NAEFO</name>
<gene>
    <name evidence="1" type="ORF">FDP41_003053</name>
</gene>
<protein>
    <submittedName>
        <fullName evidence="1">Uncharacterized protein</fullName>
    </submittedName>
</protein>